<dbReference type="PANTHER" id="PTHR10635">
    <property type="entry name" value="COATOMER SUBUNIT BETA"/>
    <property type="match status" value="1"/>
</dbReference>
<dbReference type="GO" id="GO:0006891">
    <property type="term" value="P:intra-Golgi vesicle-mediated transport"/>
    <property type="evidence" value="ECO:0007669"/>
    <property type="project" value="TreeGrafter"/>
</dbReference>
<dbReference type="GO" id="GO:0000139">
    <property type="term" value="C:Golgi membrane"/>
    <property type="evidence" value="ECO:0007669"/>
    <property type="project" value="UniProtKB-SubCell"/>
</dbReference>
<dbReference type="InterPro" id="IPR016460">
    <property type="entry name" value="COPB1"/>
</dbReference>
<comment type="caution">
    <text evidence="2">The sequence shown here is derived from an EMBL/GenBank/DDBJ whole genome shotgun (WGS) entry which is preliminary data.</text>
</comment>
<feature type="domain" description="Coatomer beta subunit appendage platform" evidence="1">
    <location>
        <begin position="17"/>
        <end position="119"/>
    </location>
</feature>
<feature type="domain" description="Coatomer beta subunit appendage platform" evidence="1">
    <location>
        <begin position="212"/>
        <end position="310"/>
    </location>
</feature>
<dbReference type="Proteomes" id="UP001187531">
    <property type="component" value="Unassembled WGS sequence"/>
</dbReference>
<dbReference type="PANTHER" id="PTHR10635:SF0">
    <property type="entry name" value="COATOMER SUBUNIT BETA"/>
    <property type="match status" value="1"/>
</dbReference>
<dbReference type="InterPro" id="IPR029446">
    <property type="entry name" value="COPB1_appendage_platform_dom"/>
</dbReference>
<sequence>MFSSCIAIYDVGGSQSDRNIIIINDIHVDIKDYIVPAACNLEDFRQMRADFEWENKFTVNTTLTDLHKYIENLLGSTNMKCLTPAKTLAGDCNMVAANLYTKSIFGEDTLANVNMRSRDTFQNCILEIATIGDLKLVEKPSSFVLSPHDYITIKDFTKLILHILCSLRYLEYFEWVYVCIPYTVPQKSLLIRLNFTYFISLTVYDVGGSQSDRNIIIINDIHVDIKDYIVPAACNLEDFRQMRADFEWENKFTVNTTLTDLHKYIENLLGSTNMKCLTPAKTSAGDCNMVAANLYTKSIFGEDTLANVNMRSR</sequence>
<protein>
    <recommendedName>
        <fullName evidence="1">Coatomer beta subunit appendage platform domain-containing protein</fullName>
    </recommendedName>
</protein>
<dbReference type="GO" id="GO:0006888">
    <property type="term" value="P:endoplasmic reticulum to Golgi vesicle-mediated transport"/>
    <property type="evidence" value="ECO:0007669"/>
    <property type="project" value="TreeGrafter"/>
</dbReference>
<accession>A0AA88KUX6</accession>
<organism evidence="2 3">
    <name type="scientific">Artemia franciscana</name>
    <name type="common">Brine shrimp</name>
    <name type="synonym">Artemia sanfranciscana</name>
    <dbReference type="NCBI Taxonomy" id="6661"/>
    <lineage>
        <taxon>Eukaryota</taxon>
        <taxon>Metazoa</taxon>
        <taxon>Ecdysozoa</taxon>
        <taxon>Arthropoda</taxon>
        <taxon>Crustacea</taxon>
        <taxon>Branchiopoda</taxon>
        <taxon>Anostraca</taxon>
        <taxon>Artemiidae</taxon>
        <taxon>Artemia</taxon>
    </lineage>
</organism>
<name>A0AA88KUX6_ARTSF</name>
<dbReference type="GO" id="GO:0005198">
    <property type="term" value="F:structural molecule activity"/>
    <property type="evidence" value="ECO:0007669"/>
    <property type="project" value="InterPro"/>
</dbReference>
<gene>
    <name evidence="2" type="ORF">QYM36_018124</name>
</gene>
<keyword evidence="3" id="KW-1185">Reference proteome</keyword>
<dbReference type="EMBL" id="JAVRJZ010000102">
    <property type="protein sequence ID" value="KAK2703394.1"/>
    <property type="molecule type" value="Genomic_DNA"/>
</dbReference>
<dbReference type="GO" id="GO:0030126">
    <property type="term" value="C:COPI vesicle coat"/>
    <property type="evidence" value="ECO:0007669"/>
    <property type="project" value="InterPro"/>
</dbReference>
<reference evidence="2" key="1">
    <citation type="submission" date="2023-07" db="EMBL/GenBank/DDBJ databases">
        <title>Chromosome-level genome assembly of Artemia franciscana.</title>
        <authorList>
            <person name="Jo E."/>
        </authorList>
    </citation>
    <scope>NUCLEOTIDE SEQUENCE</scope>
    <source>
        <tissue evidence="2">Whole body</tissue>
    </source>
</reference>
<dbReference type="AlphaFoldDB" id="A0AA88KUX6"/>
<proteinExistence type="predicted"/>
<evidence type="ECO:0000313" key="3">
    <source>
        <dbReference type="Proteomes" id="UP001187531"/>
    </source>
</evidence>
<evidence type="ECO:0000259" key="1">
    <source>
        <dbReference type="Pfam" id="PF14806"/>
    </source>
</evidence>
<dbReference type="Pfam" id="PF14806">
    <property type="entry name" value="Coatomer_b_Cpla"/>
    <property type="match status" value="2"/>
</dbReference>
<evidence type="ECO:0000313" key="2">
    <source>
        <dbReference type="EMBL" id="KAK2703394.1"/>
    </source>
</evidence>
<dbReference type="GO" id="GO:0006886">
    <property type="term" value="P:intracellular protein transport"/>
    <property type="evidence" value="ECO:0007669"/>
    <property type="project" value="InterPro"/>
</dbReference>